<reference evidence="2" key="1">
    <citation type="submission" date="2020-05" db="EMBL/GenBank/DDBJ databases">
        <authorList>
            <person name="Chiriac C."/>
            <person name="Salcher M."/>
            <person name="Ghai R."/>
            <person name="Kavagutti S V."/>
        </authorList>
    </citation>
    <scope>NUCLEOTIDE SEQUENCE</scope>
</reference>
<feature type="domain" description="AB hydrolase-1" evidence="1">
    <location>
        <begin position="54"/>
        <end position="306"/>
    </location>
</feature>
<protein>
    <submittedName>
        <fullName evidence="2">Unannotated protein</fullName>
    </submittedName>
</protein>
<dbReference type="GO" id="GO:0016020">
    <property type="term" value="C:membrane"/>
    <property type="evidence" value="ECO:0007669"/>
    <property type="project" value="TreeGrafter"/>
</dbReference>
<dbReference type="PRINTS" id="PR00111">
    <property type="entry name" value="ABHYDROLASE"/>
</dbReference>
<gene>
    <name evidence="2" type="ORF">UFOPK2761_01028</name>
</gene>
<dbReference type="InterPro" id="IPR029058">
    <property type="entry name" value="AB_hydrolase_fold"/>
</dbReference>
<proteinExistence type="predicted"/>
<evidence type="ECO:0000313" key="2">
    <source>
        <dbReference type="EMBL" id="CAB4737648.1"/>
    </source>
</evidence>
<name>A0A6J6SSK9_9ZZZZ</name>
<dbReference type="InterPro" id="IPR050266">
    <property type="entry name" value="AB_hydrolase_sf"/>
</dbReference>
<organism evidence="2">
    <name type="scientific">freshwater metagenome</name>
    <dbReference type="NCBI Taxonomy" id="449393"/>
    <lineage>
        <taxon>unclassified sequences</taxon>
        <taxon>metagenomes</taxon>
        <taxon>ecological metagenomes</taxon>
    </lineage>
</organism>
<dbReference type="Gene3D" id="3.40.50.1820">
    <property type="entry name" value="alpha/beta hydrolase"/>
    <property type="match status" value="1"/>
</dbReference>
<dbReference type="SUPFAM" id="SSF53474">
    <property type="entry name" value="alpha/beta-Hydrolases"/>
    <property type="match status" value="1"/>
</dbReference>
<dbReference type="Pfam" id="PF00561">
    <property type="entry name" value="Abhydrolase_1"/>
    <property type="match status" value="1"/>
</dbReference>
<dbReference type="PANTHER" id="PTHR43798:SF33">
    <property type="entry name" value="HYDROLASE, PUTATIVE (AFU_ORTHOLOGUE AFUA_2G14860)-RELATED"/>
    <property type="match status" value="1"/>
</dbReference>
<accession>A0A6J6SSK9</accession>
<dbReference type="AlphaFoldDB" id="A0A6J6SSK9"/>
<dbReference type="InterPro" id="IPR000073">
    <property type="entry name" value="AB_hydrolase_1"/>
</dbReference>
<dbReference type="EMBL" id="CAEZYQ010000006">
    <property type="protein sequence ID" value="CAB4737648.1"/>
    <property type="molecule type" value="Genomic_DNA"/>
</dbReference>
<sequence>MTSPSSLPDDAWIGSDPAWRGVRQESLDVLGRPVRVLRADAGESAGPGGGTPQLLVHGLGGSAANWIEVIAPLAAHGPVVAVDLPGFGHTRAVPHDPLTVGGHVRFVRRVLDALGWQSATVHGNSMGGLVATHLAARHPERVDRLVLVSPAFPPACALRLVPPSVPTLQGIVTMGLPSIGGGLLAAATRRDANPGARALLGLIFTDPAAVRPSLIAAMAADALSADAAQVADRSRALRTSTLSIARSWVDPRWTWRAIRSVEAPTLVLGGTADALVPARVLREVLAARPDWHGEVITDRRHALMLSEPEEYLHHVGAWFSQHLQAA</sequence>
<dbReference type="PANTHER" id="PTHR43798">
    <property type="entry name" value="MONOACYLGLYCEROL LIPASE"/>
    <property type="match status" value="1"/>
</dbReference>
<evidence type="ECO:0000259" key="1">
    <source>
        <dbReference type="Pfam" id="PF00561"/>
    </source>
</evidence>